<name>A0A8B8L4M6_ABRPR</name>
<dbReference type="OrthoDB" id="1917820at2759"/>
<evidence type="ECO:0000313" key="3">
    <source>
        <dbReference type="RefSeq" id="XP_027351246.1"/>
    </source>
</evidence>
<reference evidence="2" key="1">
    <citation type="journal article" date="2019" name="Toxins">
        <title>Detection of Abrin-Like and Prepropulchellin-Like Toxin Genes and Transcripts Using Whole Genome Sequencing and Full-Length Transcript Sequencing of Abrus precatorius.</title>
        <authorList>
            <person name="Hovde B.T."/>
            <person name="Daligault H.E."/>
            <person name="Hanschen E.R."/>
            <person name="Kunde Y.A."/>
            <person name="Johnson M.B."/>
            <person name="Starkenburg S.R."/>
            <person name="Johnson S.L."/>
        </authorList>
    </citation>
    <scope>NUCLEOTIDE SEQUENCE [LARGE SCALE GENOMIC DNA]</scope>
</reference>
<reference evidence="3" key="2">
    <citation type="submission" date="2025-08" db="UniProtKB">
        <authorList>
            <consortium name="RefSeq"/>
        </authorList>
    </citation>
    <scope>IDENTIFICATION</scope>
    <source>
        <tissue evidence="3">Young leaves</tissue>
    </source>
</reference>
<accession>A0A8B8L4M6</accession>
<dbReference type="RefSeq" id="XP_027351246.1">
    <property type="nucleotide sequence ID" value="XM_027495445.1"/>
</dbReference>
<feature type="domain" description="Transposase-associated" evidence="1">
    <location>
        <begin position="7"/>
        <end position="86"/>
    </location>
</feature>
<dbReference type="PANTHER" id="PTHR10775:SF185">
    <property type="entry name" value="OS08G0208400 PROTEIN"/>
    <property type="match status" value="1"/>
</dbReference>
<evidence type="ECO:0000259" key="1">
    <source>
        <dbReference type="Pfam" id="PF13963"/>
    </source>
</evidence>
<dbReference type="InterPro" id="IPR029480">
    <property type="entry name" value="Transpos_assoc"/>
</dbReference>
<evidence type="ECO:0000313" key="2">
    <source>
        <dbReference type="Proteomes" id="UP000694853"/>
    </source>
</evidence>
<dbReference type="GeneID" id="113862354"/>
<dbReference type="Pfam" id="PF13963">
    <property type="entry name" value="Transpos_assoc"/>
    <property type="match status" value="1"/>
</dbReference>
<dbReference type="Pfam" id="PF02992">
    <property type="entry name" value="Transposase_21"/>
    <property type="match status" value="1"/>
</dbReference>
<proteinExistence type="predicted"/>
<dbReference type="InterPro" id="IPR004242">
    <property type="entry name" value="Transposase_21"/>
</dbReference>
<dbReference type="Proteomes" id="UP000694853">
    <property type="component" value="Unplaced"/>
</dbReference>
<dbReference type="PANTHER" id="PTHR10775">
    <property type="entry name" value="OS08G0208400 PROTEIN"/>
    <property type="match status" value="1"/>
</dbReference>
<sequence>MEIPENRRWMETRLDHNRHLRHEFVKGVNEFIEFATTQQSFQKYQQLRCPCKKCQCRRFHYVDDVMVHLYEQGFMKNYYYWTNHGERMLPTPPTLVEESYYGMNNQREEFNPYEQMIMDHVGPEVGQVMEQQPVLREQNFEEDPNSDAQKFYDMLASAQAPLWDGCHTHSKLLASLVTLSLKFDYNMSEGCFNRMVQFMGEAMPNGNLMASNLYRAKKSVANLGLSCIKIDCCQDGCMLFCNTDEDDNVTTCKYCHKDRYKITCRRGIKKKVPIKRIWYFPITPRLQRLYSSMATSSHMRWHRENHRDPCVLCHLADGEAWKHFDIMYPKFAEDPRNVRLGLCADRFNPFGQYGKAYSCWPIILTPYNLPPGMCMKREFMFLTILIPGPTNPKSKIDVYMQPLIEELTSLWNNGILTYDISLRQNFNMKAALM</sequence>
<protein>
    <submittedName>
        <fullName evidence="3">Uncharacterized protein LOC113862354</fullName>
    </submittedName>
</protein>
<dbReference type="KEGG" id="aprc:113862354"/>
<keyword evidence="2" id="KW-1185">Reference proteome</keyword>
<organism evidence="2 3">
    <name type="scientific">Abrus precatorius</name>
    <name type="common">Indian licorice</name>
    <name type="synonym">Glycine abrus</name>
    <dbReference type="NCBI Taxonomy" id="3816"/>
    <lineage>
        <taxon>Eukaryota</taxon>
        <taxon>Viridiplantae</taxon>
        <taxon>Streptophyta</taxon>
        <taxon>Embryophyta</taxon>
        <taxon>Tracheophyta</taxon>
        <taxon>Spermatophyta</taxon>
        <taxon>Magnoliopsida</taxon>
        <taxon>eudicotyledons</taxon>
        <taxon>Gunneridae</taxon>
        <taxon>Pentapetalae</taxon>
        <taxon>rosids</taxon>
        <taxon>fabids</taxon>
        <taxon>Fabales</taxon>
        <taxon>Fabaceae</taxon>
        <taxon>Papilionoideae</taxon>
        <taxon>50 kb inversion clade</taxon>
        <taxon>NPAAA clade</taxon>
        <taxon>indigoferoid/millettioid clade</taxon>
        <taxon>Abreae</taxon>
        <taxon>Abrus</taxon>
    </lineage>
</organism>
<dbReference type="AlphaFoldDB" id="A0A8B8L4M6"/>
<gene>
    <name evidence="3" type="primary">LOC113862354</name>
</gene>